<keyword evidence="2" id="KW-1003">Cell membrane</keyword>
<feature type="transmembrane region" description="Helical" evidence="8">
    <location>
        <begin position="367"/>
        <end position="389"/>
    </location>
</feature>
<keyword evidence="5 8" id="KW-1133">Transmembrane helix</keyword>
<evidence type="ECO:0000256" key="5">
    <source>
        <dbReference type="ARBA" id="ARBA00022989"/>
    </source>
</evidence>
<dbReference type="GO" id="GO:0000166">
    <property type="term" value="F:nucleotide binding"/>
    <property type="evidence" value="ECO:0007669"/>
    <property type="project" value="UniProtKB-KW"/>
</dbReference>
<sequence length="395" mass="45449">MSYQKYLKKIEKYVEEYFATHNHSRLLYHNLKHTVYVVRSVEKIAACRDLLEEDNFILLAAAWFHDLGYLHAKNQHETIGAGIAQIYLEGEGLRENIVSRICRLIMITTRTEPPENELEEILLDADSFHLGRNSFSEKTELLRKEMCLIGNVLIEKADWYKDTIHFMQSHEFYTVYGKVNLEEKKQENILELKLLAGITDPVEIADITRMSIKDLMRTDKSIETAVKIASQNNQRLSSLADNKAHILITVNSIILSAIITLVLRKLGENPYLIIPTFLLLAVSLVTIVLAIITTRPTVSNGRFCKEDVTQQKTNLLFFGNYFNMQPDEYIKGMLTMFDGRNNIYRTIILDIYYQGAAIGRKYRYLRLAYNIFMWGLISAVIAFLLAALVHNAVVV</sequence>
<dbReference type="CDD" id="cd00077">
    <property type="entry name" value="HDc"/>
    <property type="match status" value="1"/>
</dbReference>
<dbReference type="GO" id="GO:0051607">
    <property type="term" value="P:defense response to virus"/>
    <property type="evidence" value="ECO:0007669"/>
    <property type="project" value="UniProtKB-KW"/>
</dbReference>
<dbReference type="Pfam" id="PF01966">
    <property type="entry name" value="HD"/>
    <property type="match status" value="1"/>
</dbReference>
<dbReference type="GO" id="GO:0005886">
    <property type="term" value="C:plasma membrane"/>
    <property type="evidence" value="ECO:0007669"/>
    <property type="project" value="UniProtKB-SubCell"/>
</dbReference>
<protein>
    <submittedName>
        <fullName evidence="11">HD domain-containing protein</fullName>
    </submittedName>
</protein>
<evidence type="ECO:0000256" key="3">
    <source>
        <dbReference type="ARBA" id="ARBA00022692"/>
    </source>
</evidence>
<reference evidence="11 12" key="1">
    <citation type="submission" date="2019-12" db="EMBL/GenBank/DDBJ databases">
        <title>Chitinophaga sp. strain ysch24 (GDMCC 1.1355), whole genome shotgun sequence.</title>
        <authorList>
            <person name="Zhang X."/>
        </authorList>
    </citation>
    <scope>NUCLEOTIDE SEQUENCE [LARGE SCALE GENOMIC DNA]</scope>
    <source>
        <strain evidence="12">ysch24</strain>
    </source>
</reference>
<evidence type="ECO:0000256" key="2">
    <source>
        <dbReference type="ARBA" id="ARBA00022475"/>
    </source>
</evidence>
<dbReference type="EMBL" id="WRXN01000005">
    <property type="protein sequence ID" value="MVT09436.1"/>
    <property type="molecule type" value="Genomic_DNA"/>
</dbReference>
<keyword evidence="6" id="KW-0051">Antiviral defense</keyword>
<evidence type="ECO:0000259" key="9">
    <source>
        <dbReference type="Pfam" id="PF01966"/>
    </source>
</evidence>
<evidence type="ECO:0000313" key="11">
    <source>
        <dbReference type="EMBL" id="MVT09436.1"/>
    </source>
</evidence>
<organism evidence="11 12">
    <name type="scientific">Chitinophaga tropicalis</name>
    <dbReference type="NCBI Taxonomy" id="2683588"/>
    <lineage>
        <taxon>Bacteria</taxon>
        <taxon>Pseudomonadati</taxon>
        <taxon>Bacteroidota</taxon>
        <taxon>Chitinophagia</taxon>
        <taxon>Chitinophagales</taxon>
        <taxon>Chitinophagaceae</taxon>
        <taxon>Chitinophaga</taxon>
    </lineage>
</organism>
<name>A0A7K1U574_9BACT</name>
<dbReference type="InterPro" id="IPR003607">
    <property type="entry name" value="HD/PDEase_dom"/>
</dbReference>
<dbReference type="Gene3D" id="1.10.3210.10">
    <property type="entry name" value="Hypothetical protein af1432"/>
    <property type="match status" value="1"/>
</dbReference>
<evidence type="ECO:0000256" key="1">
    <source>
        <dbReference type="ARBA" id="ARBA00004236"/>
    </source>
</evidence>
<feature type="domain" description="Pycsar effector protein" evidence="10">
    <location>
        <begin position="226"/>
        <end position="386"/>
    </location>
</feature>
<keyword evidence="4" id="KW-0547">Nucleotide-binding</keyword>
<evidence type="ECO:0000256" key="8">
    <source>
        <dbReference type="SAM" id="Phobius"/>
    </source>
</evidence>
<keyword evidence="7 8" id="KW-0472">Membrane</keyword>
<feature type="transmembrane region" description="Helical" evidence="8">
    <location>
        <begin position="244"/>
        <end position="264"/>
    </location>
</feature>
<dbReference type="Pfam" id="PF18967">
    <property type="entry name" value="PycTM"/>
    <property type="match status" value="1"/>
</dbReference>
<dbReference type="InterPro" id="IPR006674">
    <property type="entry name" value="HD_domain"/>
</dbReference>
<evidence type="ECO:0000256" key="7">
    <source>
        <dbReference type="ARBA" id="ARBA00023136"/>
    </source>
</evidence>
<evidence type="ECO:0000259" key="10">
    <source>
        <dbReference type="Pfam" id="PF18967"/>
    </source>
</evidence>
<gene>
    <name evidence="11" type="ORF">GO493_14290</name>
</gene>
<dbReference type="InterPro" id="IPR043760">
    <property type="entry name" value="PycTM_dom"/>
</dbReference>
<feature type="domain" description="HD" evidence="9">
    <location>
        <begin position="32"/>
        <end position="129"/>
    </location>
</feature>
<dbReference type="AlphaFoldDB" id="A0A7K1U574"/>
<feature type="transmembrane region" description="Helical" evidence="8">
    <location>
        <begin position="270"/>
        <end position="292"/>
    </location>
</feature>
<evidence type="ECO:0000256" key="6">
    <source>
        <dbReference type="ARBA" id="ARBA00023118"/>
    </source>
</evidence>
<dbReference type="SUPFAM" id="SSF109604">
    <property type="entry name" value="HD-domain/PDEase-like"/>
    <property type="match status" value="1"/>
</dbReference>
<proteinExistence type="predicted"/>
<dbReference type="Proteomes" id="UP000461730">
    <property type="component" value="Unassembled WGS sequence"/>
</dbReference>
<comment type="caution">
    <text evidence="11">The sequence shown here is derived from an EMBL/GenBank/DDBJ whole genome shotgun (WGS) entry which is preliminary data.</text>
</comment>
<evidence type="ECO:0000256" key="4">
    <source>
        <dbReference type="ARBA" id="ARBA00022741"/>
    </source>
</evidence>
<accession>A0A7K1U574</accession>
<evidence type="ECO:0000313" key="12">
    <source>
        <dbReference type="Proteomes" id="UP000461730"/>
    </source>
</evidence>
<keyword evidence="3 8" id="KW-0812">Transmembrane</keyword>
<comment type="subcellular location">
    <subcellularLocation>
        <location evidence="1">Cell membrane</location>
    </subcellularLocation>
</comment>
<keyword evidence="12" id="KW-1185">Reference proteome</keyword>